<dbReference type="AlphaFoldDB" id="V6JA77"/>
<reference evidence="2 3" key="1">
    <citation type="journal article" date="2013" name="Genome Announc.">
        <title>Genome Sequence of Sporolactobacillus laevolacticus DSM442, an Efficient Polymer-Grade D-Lactate Producer from Agricultural Waste Cottonseed as a Nitrogen Source.</title>
        <authorList>
            <person name="Wang H."/>
            <person name="Wang L."/>
            <person name="Ju J."/>
            <person name="Yu B."/>
            <person name="Ma Y."/>
        </authorList>
    </citation>
    <scope>NUCLEOTIDE SEQUENCE [LARGE SCALE GENOMIC DNA]</scope>
    <source>
        <strain evidence="2 3">DSM 442</strain>
    </source>
</reference>
<keyword evidence="3" id="KW-1185">Reference proteome</keyword>
<name>V6JA77_9BACL</name>
<dbReference type="eggNOG" id="ENOG502Z898">
    <property type="taxonomic scope" value="Bacteria"/>
</dbReference>
<keyword evidence="1" id="KW-0472">Membrane</keyword>
<dbReference type="EMBL" id="AWTC01000001">
    <property type="protein sequence ID" value="EST13664.1"/>
    <property type="molecule type" value="Genomic_DNA"/>
</dbReference>
<feature type="transmembrane region" description="Helical" evidence="1">
    <location>
        <begin position="7"/>
        <end position="29"/>
    </location>
</feature>
<dbReference type="RefSeq" id="WP_023508459.1">
    <property type="nucleotide sequence ID" value="NZ_AWTC01000001.1"/>
</dbReference>
<sequence length="283" mass="32109">MRLNRNVLFQSLIAAGAAIFVLLILPFFLQVQPSITYFPEHARLHYTAAETKLSAMPQDKLLRWSVSSQTVEKNDLMQDFSLLFRNNRLVSIINHWQKNVSELTATKEMPLSSGYYVGLTVHQAELHIGQSIYGKEILSQDFLIVTPKNGSYSAFREPATSEQVKQISHYAQKTEAERSALLRKASEKYGFQLTDYRVVPLDELTAESFQRIFPFGEKKAERITGQLWEGIYKTYVKGIQLTPEQGEPALGSSMPLLLIAPDHMLIVIETAGQQIVLLRQNFS</sequence>
<evidence type="ECO:0000256" key="1">
    <source>
        <dbReference type="SAM" id="Phobius"/>
    </source>
</evidence>
<dbReference type="OrthoDB" id="2959394at2"/>
<evidence type="ECO:0000313" key="2">
    <source>
        <dbReference type="EMBL" id="EST13664.1"/>
    </source>
</evidence>
<dbReference type="PATRIC" id="fig|1395513.3.peg.136"/>
<keyword evidence="1" id="KW-1133">Transmembrane helix</keyword>
<accession>V6JA77</accession>
<keyword evidence="1" id="KW-0812">Transmembrane</keyword>
<evidence type="ECO:0000313" key="3">
    <source>
        <dbReference type="Proteomes" id="UP000018296"/>
    </source>
</evidence>
<dbReference type="STRING" id="1395513.P343_00670"/>
<organism evidence="2 3">
    <name type="scientific">Sporolactobacillus laevolacticus DSM 442</name>
    <dbReference type="NCBI Taxonomy" id="1395513"/>
    <lineage>
        <taxon>Bacteria</taxon>
        <taxon>Bacillati</taxon>
        <taxon>Bacillota</taxon>
        <taxon>Bacilli</taxon>
        <taxon>Bacillales</taxon>
        <taxon>Sporolactobacillaceae</taxon>
        <taxon>Sporolactobacillus</taxon>
    </lineage>
</organism>
<protein>
    <submittedName>
        <fullName evidence="2">Uncharacterized protein</fullName>
    </submittedName>
</protein>
<proteinExistence type="predicted"/>
<comment type="caution">
    <text evidence="2">The sequence shown here is derived from an EMBL/GenBank/DDBJ whole genome shotgun (WGS) entry which is preliminary data.</text>
</comment>
<dbReference type="Proteomes" id="UP000018296">
    <property type="component" value="Unassembled WGS sequence"/>
</dbReference>
<gene>
    <name evidence="2" type="ORF">P343_00670</name>
</gene>